<evidence type="ECO:0000313" key="1">
    <source>
        <dbReference type="EMBL" id="KKS23784.1"/>
    </source>
</evidence>
<dbReference type="AlphaFoldDB" id="A0A0G0XFZ2"/>
<gene>
    <name evidence="1" type="ORF">UU83_C0040G0001</name>
</gene>
<reference evidence="1 2" key="1">
    <citation type="journal article" date="2015" name="Nature">
        <title>rRNA introns, odd ribosomes, and small enigmatic genomes across a large radiation of phyla.</title>
        <authorList>
            <person name="Brown C.T."/>
            <person name="Hug L.A."/>
            <person name="Thomas B.C."/>
            <person name="Sharon I."/>
            <person name="Castelle C.J."/>
            <person name="Singh A."/>
            <person name="Wilkins M.J."/>
            <person name="Williams K.H."/>
            <person name="Banfield J.F."/>
        </authorList>
    </citation>
    <scope>NUCLEOTIDE SEQUENCE [LARGE SCALE GENOMIC DNA]</scope>
</reference>
<protein>
    <submittedName>
        <fullName evidence="1">Uncharacterized protein</fullName>
    </submittedName>
</protein>
<proteinExistence type="predicted"/>
<dbReference type="Proteomes" id="UP000033856">
    <property type="component" value="Unassembled WGS sequence"/>
</dbReference>
<feature type="non-terminal residue" evidence="1">
    <location>
        <position position="100"/>
    </location>
</feature>
<organism evidence="1 2">
    <name type="scientific">Candidatus Jorgensenbacteria bacterium GW2011_GWF2_41_8</name>
    <dbReference type="NCBI Taxonomy" id="1618667"/>
    <lineage>
        <taxon>Bacteria</taxon>
        <taxon>Candidatus Joergenseniibacteriota</taxon>
    </lineage>
</organism>
<accession>A0A0G0XFZ2</accession>
<comment type="caution">
    <text evidence="1">The sequence shown here is derived from an EMBL/GenBank/DDBJ whole genome shotgun (WGS) entry which is preliminary data.</text>
</comment>
<sequence length="100" mass="10345">MSLNLPREFTPSLSRGHFFPDGDSFLNVDGLGQIARLAGVVGGGESRAVTAFGGVGVGGVLQSGSAGVAEQPAPGCGTRRVKYRGIGKLDRFADRRIGRN</sequence>
<name>A0A0G0XFZ2_9BACT</name>
<dbReference type="EMBL" id="LCCD01000040">
    <property type="protein sequence ID" value="KKS23784.1"/>
    <property type="molecule type" value="Genomic_DNA"/>
</dbReference>
<evidence type="ECO:0000313" key="2">
    <source>
        <dbReference type="Proteomes" id="UP000033856"/>
    </source>
</evidence>